<gene>
    <name evidence="3" type="ORF">LOC71_18660</name>
</gene>
<name>A0ABS8NLP4_9BACT</name>
<sequence length="324" mass="35686">MICFANDWLSEPKAAEVVMLVHTELKPIVLGPRLWISCLIVVFGSFVQKACLADESSHAVHRDLVYTKLPQRELKLDLVVPQSKTKPPLVVWIHGGGWRNGSRKNPRLDAVTQHGFALASISYRFSKEAIFPAQIHDCKAAIRWLRANADRYGVDADWIAVAGSSAGGHLALLLGTSGDVDELEGEIGGNLRQSSRVQAVIDFFGPSDFVLRGKTQPERAYTDLSGSYALLGGQNGTVPEQMERLASPISYVSSDDPPLLILHGTNDKTVLMDQSERMVQAYEKERLSVELMEVAGAGHGGVRFFQGKLMEKVIGFLLEHRPER</sequence>
<dbReference type="SUPFAM" id="SSF53474">
    <property type="entry name" value="alpha/beta-Hydrolases"/>
    <property type="match status" value="1"/>
</dbReference>
<evidence type="ECO:0000313" key="4">
    <source>
        <dbReference type="Proteomes" id="UP001430306"/>
    </source>
</evidence>
<dbReference type="InterPro" id="IPR029058">
    <property type="entry name" value="AB_hydrolase_fold"/>
</dbReference>
<dbReference type="Proteomes" id="UP001430306">
    <property type="component" value="Unassembled WGS sequence"/>
</dbReference>
<dbReference type="GO" id="GO:0016787">
    <property type="term" value="F:hydrolase activity"/>
    <property type="evidence" value="ECO:0007669"/>
    <property type="project" value="UniProtKB-KW"/>
</dbReference>
<protein>
    <submittedName>
        <fullName evidence="3">Alpha/beta hydrolase</fullName>
    </submittedName>
</protein>
<evidence type="ECO:0000313" key="3">
    <source>
        <dbReference type="EMBL" id="MCC9644304.1"/>
    </source>
</evidence>
<keyword evidence="4" id="KW-1185">Reference proteome</keyword>
<comment type="caution">
    <text evidence="3">The sequence shown here is derived from an EMBL/GenBank/DDBJ whole genome shotgun (WGS) entry which is preliminary data.</text>
</comment>
<dbReference type="PANTHER" id="PTHR48081:SF13">
    <property type="entry name" value="ALPHA_BETA HYDROLASE"/>
    <property type="match status" value="1"/>
</dbReference>
<dbReference type="Gene3D" id="3.40.50.1820">
    <property type="entry name" value="alpha/beta hydrolase"/>
    <property type="match status" value="1"/>
</dbReference>
<evidence type="ECO:0000259" key="2">
    <source>
        <dbReference type="Pfam" id="PF20434"/>
    </source>
</evidence>
<accession>A0ABS8NLP4</accession>
<reference evidence="3" key="1">
    <citation type="submission" date="2021-11" db="EMBL/GenBank/DDBJ databases">
        <title>Genome sequence.</title>
        <authorList>
            <person name="Sun Q."/>
        </authorList>
    </citation>
    <scope>NUCLEOTIDE SEQUENCE</scope>
    <source>
        <strain evidence="3">JC740</strain>
    </source>
</reference>
<dbReference type="Pfam" id="PF20434">
    <property type="entry name" value="BD-FAE"/>
    <property type="match status" value="1"/>
</dbReference>
<organism evidence="3 4">
    <name type="scientific">Rhodopirellula halodulae</name>
    <dbReference type="NCBI Taxonomy" id="2894198"/>
    <lineage>
        <taxon>Bacteria</taxon>
        <taxon>Pseudomonadati</taxon>
        <taxon>Planctomycetota</taxon>
        <taxon>Planctomycetia</taxon>
        <taxon>Pirellulales</taxon>
        <taxon>Pirellulaceae</taxon>
        <taxon>Rhodopirellula</taxon>
    </lineage>
</organism>
<evidence type="ECO:0000256" key="1">
    <source>
        <dbReference type="ARBA" id="ARBA00022801"/>
    </source>
</evidence>
<keyword evidence="1 3" id="KW-0378">Hydrolase</keyword>
<dbReference type="InterPro" id="IPR049492">
    <property type="entry name" value="BD-FAE-like_dom"/>
</dbReference>
<dbReference type="EMBL" id="JAJKFW010000025">
    <property type="protein sequence ID" value="MCC9644304.1"/>
    <property type="molecule type" value="Genomic_DNA"/>
</dbReference>
<dbReference type="RefSeq" id="WP_230275494.1">
    <property type="nucleotide sequence ID" value="NZ_JAJKFW010000025.1"/>
</dbReference>
<feature type="domain" description="BD-FAE-like" evidence="2">
    <location>
        <begin position="76"/>
        <end position="280"/>
    </location>
</feature>
<dbReference type="InterPro" id="IPR050300">
    <property type="entry name" value="GDXG_lipolytic_enzyme"/>
</dbReference>
<proteinExistence type="predicted"/>
<dbReference type="PANTHER" id="PTHR48081">
    <property type="entry name" value="AB HYDROLASE SUPERFAMILY PROTEIN C4A8.06C"/>
    <property type="match status" value="1"/>
</dbReference>